<dbReference type="AlphaFoldDB" id="A0A2V2NEI0"/>
<accession>A0A2V2NEI0</accession>
<organism evidence="1 2">
    <name type="scientific">Methanospirillum stamsii</name>
    <dbReference type="NCBI Taxonomy" id="1277351"/>
    <lineage>
        <taxon>Archaea</taxon>
        <taxon>Methanobacteriati</taxon>
        <taxon>Methanobacteriota</taxon>
        <taxon>Stenosarchaea group</taxon>
        <taxon>Methanomicrobia</taxon>
        <taxon>Methanomicrobiales</taxon>
        <taxon>Methanospirillaceae</taxon>
        <taxon>Methanospirillum</taxon>
    </lineage>
</organism>
<gene>
    <name evidence="1" type="ORF">DLD82_07990</name>
</gene>
<dbReference type="EMBL" id="QGMZ01000015">
    <property type="protein sequence ID" value="PWR74828.1"/>
    <property type="molecule type" value="Genomic_DNA"/>
</dbReference>
<protein>
    <recommendedName>
        <fullName evidence="3">Hydrolase</fullName>
    </recommendedName>
</protein>
<reference evidence="1 2" key="1">
    <citation type="submission" date="2018-05" db="EMBL/GenBank/DDBJ databases">
        <title>Draft genome of Methanospirillum stamsii Pt1.</title>
        <authorList>
            <person name="Dueholm M.S."/>
            <person name="Nielsen P.H."/>
            <person name="Bakmann L.F."/>
            <person name="Otzen D.E."/>
        </authorList>
    </citation>
    <scope>NUCLEOTIDE SEQUENCE [LARGE SCALE GENOMIC DNA]</scope>
    <source>
        <strain evidence="1 2">Pt1</strain>
    </source>
</reference>
<evidence type="ECO:0000313" key="1">
    <source>
        <dbReference type="EMBL" id="PWR74828.1"/>
    </source>
</evidence>
<evidence type="ECO:0008006" key="3">
    <source>
        <dbReference type="Google" id="ProtNLM"/>
    </source>
</evidence>
<name>A0A2V2NEI0_9EURY</name>
<dbReference type="GeneID" id="97610560"/>
<dbReference type="Gene3D" id="3.40.50.1000">
    <property type="entry name" value="HAD superfamily/HAD-like"/>
    <property type="match status" value="1"/>
</dbReference>
<dbReference type="SUPFAM" id="SSF56784">
    <property type="entry name" value="HAD-like"/>
    <property type="match status" value="1"/>
</dbReference>
<dbReference type="InterPro" id="IPR036412">
    <property type="entry name" value="HAD-like_sf"/>
</dbReference>
<sequence length="149" mass="17170">MTVISVDYDGIIVTDGNWPEPGQVIPEAVESINRLHDSGFCIIINSCRIGKAEEAMVRKLNELGINYCRVNENCPERIKKYETDTRKISADLYIDDRSVFNPLKHMSWPDLTDHIIRRFEGPQKRQCNHSGAHEFLAYNAFLQMLKESE</sequence>
<dbReference type="OrthoDB" id="384868at2157"/>
<dbReference type="RefSeq" id="WP_109940591.1">
    <property type="nucleotide sequence ID" value="NZ_CP176366.1"/>
</dbReference>
<evidence type="ECO:0000313" key="2">
    <source>
        <dbReference type="Proteomes" id="UP000245934"/>
    </source>
</evidence>
<proteinExistence type="predicted"/>
<dbReference type="Proteomes" id="UP000245934">
    <property type="component" value="Unassembled WGS sequence"/>
</dbReference>
<dbReference type="InterPro" id="IPR023214">
    <property type="entry name" value="HAD_sf"/>
</dbReference>
<keyword evidence="2" id="KW-1185">Reference proteome</keyword>
<comment type="caution">
    <text evidence="1">The sequence shown here is derived from an EMBL/GenBank/DDBJ whole genome shotgun (WGS) entry which is preliminary data.</text>
</comment>